<keyword evidence="1" id="KW-0472">Membrane</keyword>
<dbReference type="AlphaFoldDB" id="A0A7Y8GU49"/>
<organism evidence="2 3">
    <name type="scientific">Hydrogenophaga aromaticivorans</name>
    <dbReference type="NCBI Taxonomy" id="2610898"/>
    <lineage>
        <taxon>Bacteria</taxon>
        <taxon>Pseudomonadati</taxon>
        <taxon>Pseudomonadota</taxon>
        <taxon>Betaproteobacteria</taxon>
        <taxon>Burkholderiales</taxon>
        <taxon>Comamonadaceae</taxon>
        <taxon>Hydrogenophaga</taxon>
    </lineage>
</organism>
<sequence length="172" mass="19229">MDLMDPRAQEIIDECKRQEESCLYTSTALFSWQKETRKLRIVFIVVPIICGSFASARILVRDPSYDWAVAILSLIAGLFPAIFKALDLDVSLATIADSANRFKTLQDGFRQASRIGATSKTEDLEEQFTSLMKRMDDARSANPTIPDRHFTAAQKKIQGGDYDFGSVKKASP</sequence>
<name>A0A7Y8GU49_9BURK</name>
<dbReference type="EMBL" id="VYGV01000006">
    <property type="protein sequence ID" value="NWF44884.1"/>
    <property type="molecule type" value="Genomic_DNA"/>
</dbReference>
<evidence type="ECO:0000313" key="3">
    <source>
        <dbReference type="Proteomes" id="UP000545507"/>
    </source>
</evidence>
<reference evidence="2 3" key="1">
    <citation type="submission" date="2019-09" db="EMBL/GenBank/DDBJ databases">
        <title>Hydrogenophaga aromatica sp. nov., isolated from a para-xylene-degrading enrichment culture.</title>
        <authorList>
            <person name="Tancsics A."/>
            <person name="Banerjee S."/>
        </authorList>
    </citation>
    <scope>NUCLEOTIDE SEQUENCE [LARGE SCALE GENOMIC DNA]</scope>
    <source>
        <strain evidence="2 3">D2P1</strain>
    </source>
</reference>
<evidence type="ECO:0000313" key="2">
    <source>
        <dbReference type="EMBL" id="NWF44884.1"/>
    </source>
</evidence>
<keyword evidence="3" id="KW-1185">Reference proteome</keyword>
<feature type="transmembrane region" description="Helical" evidence="1">
    <location>
        <begin position="39"/>
        <end position="59"/>
    </location>
</feature>
<comment type="caution">
    <text evidence="2">The sequence shown here is derived from an EMBL/GenBank/DDBJ whole genome shotgun (WGS) entry which is preliminary data.</text>
</comment>
<proteinExistence type="predicted"/>
<dbReference type="Proteomes" id="UP000545507">
    <property type="component" value="Unassembled WGS sequence"/>
</dbReference>
<keyword evidence="1" id="KW-0812">Transmembrane</keyword>
<keyword evidence="1" id="KW-1133">Transmembrane helix</keyword>
<protein>
    <recommendedName>
        <fullName evidence="4">SMODS and SLOG-associating 2TM effector domain-containing protein</fullName>
    </recommendedName>
</protein>
<evidence type="ECO:0000256" key="1">
    <source>
        <dbReference type="SAM" id="Phobius"/>
    </source>
</evidence>
<evidence type="ECO:0008006" key="4">
    <source>
        <dbReference type="Google" id="ProtNLM"/>
    </source>
</evidence>
<dbReference type="RefSeq" id="WP_177134466.1">
    <property type="nucleotide sequence ID" value="NZ_VYGV01000006.1"/>
</dbReference>
<accession>A0A7Y8GU49</accession>
<gene>
    <name evidence="2" type="ORF">F3K02_06410</name>
</gene>
<feature type="transmembrane region" description="Helical" evidence="1">
    <location>
        <begin position="65"/>
        <end position="83"/>
    </location>
</feature>